<dbReference type="GO" id="GO:0004519">
    <property type="term" value="F:endonuclease activity"/>
    <property type="evidence" value="ECO:0007669"/>
    <property type="project" value="UniProtKB-KW"/>
</dbReference>
<dbReference type="Gene3D" id="3.10.10.10">
    <property type="entry name" value="HIV Type 1 Reverse Transcriptase, subunit A, domain 1"/>
    <property type="match status" value="1"/>
</dbReference>
<evidence type="ECO:0000313" key="13">
    <source>
        <dbReference type="Proteomes" id="UP000046392"/>
    </source>
</evidence>
<protein>
    <recommendedName>
        <fullName evidence="1">RNA-directed DNA polymerase</fullName>
        <ecNumber evidence="1">2.7.7.49</ecNumber>
    </recommendedName>
</protein>
<reference evidence="14" key="1">
    <citation type="submission" date="2017-02" db="UniProtKB">
        <authorList>
            <consortium name="WormBaseParasite"/>
        </authorList>
    </citation>
    <scope>IDENTIFICATION</scope>
</reference>
<evidence type="ECO:0000256" key="6">
    <source>
        <dbReference type="ARBA" id="ARBA00022801"/>
    </source>
</evidence>
<dbReference type="CDD" id="cd00303">
    <property type="entry name" value="retropepsin_like"/>
    <property type="match status" value="1"/>
</dbReference>
<feature type="domain" description="CCHC-type" evidence="10">
    <location>
        <begin position="306"/>
        <end position="320"/>
    </location>
</feature>
<dbReference type="InterPro" id="IPR001584">
    <property type="entry name" value="Integrase_cat-core"/>
</dbReference>
<dbReference type="InterPro" id="IPR036397">
    <property type="entry name" value="RNaseH_sf"/>
</dbReference>
<dbReference type="InterPro" id="IPR012337">
    <property type="entry name" value="RNaseH-like_sf"/>
</dbReference>
<dbReference type="GO" id="GO:0008270">
    <property type="term" value="F:zinc ion binding"/>
    <property type="evidence" value="ECO:0007669"/>
    <property type="project" value="UniProtKB-KW"/>
</dbReference>
<keyword evidence="8" id="KW-0863">Zinc-finger</keyword>
<evidence type="ECO:0000256" key="2">
    <source>
        <dbReference type="ARBA" id="ARBA00022679"/>
    </source>
</evidence>
<dbReference type="EC" id="2.7.7.49" evidence="1"/>
<dbReference type="Gene3D" id="4.10.60.10">
    <property type="entry name" value="Zinc finger, CCHC-type"/>
    <property type="match status" value="1"/>
</dbReference>
<dbReference type="Pfam" id="PF17921">
    <property type="entry name" value="Integrase_H2C2"/>
    <property type="match status" value="1"/>
</dbReference>
<sequence>MPSREEKLKCVLSAANALGLNISEEVVPGKQLSVINLLLWGYSDTPEDLAKNIESIVFDIKRILKTTTVLLKRPKTSEQVEKMVQHDLSLYKILPVYEGESSFVNFYEQFKDAMEFAADDENGEGTNPVPEKKQIMLLKGKLSEKVMERLRTLDQGSDLTQITEYLKECYAKHEVSKEKLRIKINRMKREDFKNYDDYIKELLKLCEQYHMKEEKDTRNKLIIADIVCKHDVQTQRAVENCGIKSPDDLIDFLKIREKRDELPGKSTKNKKCYVCNKLGHLKSECNEGRTKMTKDTSTGKKESIICYICQGKGHYASECKIRGNSLDKVTRVNEDRKVQVVKENQMKMYGHCPRNVSERRSNDLIINVKLSKKSKKGEKMCMVRGLIDSGSTITIISKNEAEYLGYNEKAQKNEETSFVLANGSKWVAEGKMMVDLWIEDVKICNEVAIVKEQEICTDGKYNMIIGSDTLMAGGANINYATREITMLGRLVSAEDHAKDQITGIVNRVSTVRSVDAPYVLELKEEMEKLYPDVISDSKTDLGCCKLSAPKLQVLKQFPKAYRYKHSVKDKEVIKETIDQWLQIGAIKKCYNPSVIVNMTVVVKVDTTEVITKNDNSEDEIQFKVKRDARVCLNARQNLKDEYGKLCRARYFSKIDLRQFFLQIPLNEADRTLLGIQCPVTNELYSWQRLPFGLNVSTNIAQSIINQVIENCEFKTETGDVIDENLYGVMAYIDDILVYTMEESMMFHRTILFCLLDGLRNFGLKINSGKMELMRTEICYLNVILSYMKIRPNPMYVKGLLRMKKPSNVSELRRYLGAVNYCRDFIFGITELEKPLLCLLQKDMQYNWTDRCEESYQKMQTILREIGFLKLPDQSKEFILFVDASKYSESGLLMQMTKVNEIERLWIEKESRRYPDKYKMIEKNVKEKNLNDKEERLLPVGYYSKRLGIGETASATLLEIRGLCRTLDHFKEVTKTSKVIVYTDHRPILQMLTGGKPDSGRYIRYINRILQYDGLRIRYLEGAKNVAADYMSRAYCRVTRKKMIKMRKHGNEILVKDDDDPVSEEGLSPDVEPVENDKEEPEKKKLQLFKEIHDLQGHMYAEAGMDMLERRWPYENVKQQFKNYVNNCKVCIERNGIQRMVMKMNEFTAERPLEKVQIDCLGPLHKSEKGNKHLLVWIDVNTRFVGGWPIPDLSHEKIVEAVEESLLFRYGMVETIKTDNSKYFDKALDVLKERHNIAVERGVPYKHTSQSLVERVIQTLQNVMSKTGMELLMDLDVHWDKVVQRGFFAINSMKHATLKESPHFLMFGRRSLLPWDLKELENMDINQKEGRIRYLVDQQDEYEHELCNRFSALLMKDVRSRINRLNFENKMKNSSSVTQVPGMRDEGNSDVLSQLNFKVGDAVAVYFPKKNKFDACWKTGYVITDVTKREGESLRIHCKKRNKVRGRPLIRSLNEIKVINV</sequence>
<dbReference type="InterPro" id="IPR043128">
    <property type="entry name" value="Rev_trsase/Diguanyl_cyclase"/>
</dbReference>
<evidence type="ECO:0000313" key="14">
    <source>
        <dbReference type="WBParaSite" id="SPAL_0000090900.1"/>
    </source>
</evidence>
<dbReference type="InterPro" id="IPR001969">
    <property type="entry name" value="Aspartic_peptidase_AS"/>
</dbReference>
<keyword evidence="8" id="KW-0479">Metal-binding</keyword>
<dbReference type="SUPFAM" id="SSF53098">
    <property type="entry name" value="Ribonuclease H-like"/>
    <property type="match status" value="1"/>
</dbReference>
<dbReference type="InterPro" id="IPR041373">
    <property type="entry name" value="RT_RNaseH"/>
</dbReference>
<proteinExistence type="predicted"/>
<keyword evidence="2" id="KW-0808">Transferase</keyword>
<keyword evidence="5" id="KW-0255">Endonuclease</keyword>
<dbReference type="GO" id="GO:0042575">
    <property type="term" value="C:DNA polymerase complex"/>
    <property type="evidence" value="ECO:0007669"/>
    <property type="project" value="UniProtKB-ARBA"/>
</dbReference>
<keyword evidence="8" id="KW-0862">Zinc</keyword>
<dbReference type="GO" id="GO:0019899">
    <property type="term" value="F:enzyme binding"/>
    <property type="evidence" value="ECO:0007669"/>
    <property type="project" value="UniProtKB-ARBA"/>
</dbReference>
<dbReference type="InterPro" id="IPR041588">
    <property type="entry name" value="Integrase_H2C2"/>
</dbReference>
<dbReference type="SUPFAM" id="SSF50630">
    <property type="entry name" value="Acid proteases"/>
    <property type="match status" value="1"/>
</dbReference>
<dbReference type="SUPFAM" id="SSF56672">
    <property type="entry name" value="DNA/RNA polymerases"/>
    <property type="match status" value="1"/>
</dbReference>
<keyword evidence="13" id="KW-1185">Reference proteome</keyword>
<dbReference type="PROSITE" id="PS50878">
    <property type="entry name" value="RT_POL"/>
    <property type="match status" value="1"/>
</dbReference>
<dbReference type="Pfam" id="PF00098">
    <property type="entry name" value="zf-CCHC"/>
    <property type="match status" value="2"/>
</dbReference>
<dbReference type="WBParaSite" id="SPAL_0000090900.1">
    <property type="protein sequence ID" value="SPAL_0000090900.1"/>
    <property type="gene ID" value="SPAL_0000090900"/>
</dbReference>
<evidence type="ECO:0000256" key="8">
    <source>
        <dbReference type="PROSITE-ProRule" id="PRU00047"/>
    </source>
</evidence>
<dbReference type="Pfam" id="PF17917">
    <property type="entry name" value="RT_RNaseH"/>
    <property type="match status" value="1"/>
</dbReference>
<dbReference type="GO" id="GO:0003676">
    <property type="term" value="F:nucleic acid binding"/>
    <property type="evidence" value="ECO:0007669"/>
    <property type="project" value="InterPro"/>
</dbReference>
<keyword evidence="7" id="KW-0695">RNA-directed DNA polymerase</keyword>
<dbReference type="GO" id="GO:0015074">
    <property type="term" value="P:DNA integration"/>
    <property type="evidence" value="ECO:0007669"/>
    <property type="project" value="InterPro"/>
</dbReference>
<dbReference type="InterPro" id="IPR050951">
    <property type="entry name" value="Retrovirus_Pol_polyprotein"/>
</dbReference>
<evidence type="ECO:0000256" key="9">
    <source>
        <dbReference type="SAM" id="MobiDB-lite"/>
    </source>
</evidence>
<dbReference type="Gene3D" id="2.40.70.10">
    <property type="entry name" value="Acid Proteases"/>
    <property type="match status" value="1"/>
</dbReference>
<keyword evidence="6" id="KW-0378">Hydrolase</keyword>
<dbReference type="InterPro" id="IPR036875">
    <property type="entry name" value="Znf_CCHC_sf"/>
</dbReference>
<dbReference type="PROSITE" id="PS00141">
    <property type="entry name" value="ASP_PROTEASE"/>
    <property type="match status" value="1"/>
</dbReference>
<dbReference type="InterPro" id="IPR021109">
    <property type="entry name" value="Peptidase_aspartic_dom_sf"/>
</dbReference>
<keyword evidence="3" id="KW-0548">Nucleotidyltransferase</keyword>
<dbReference type="InterPro" id="IPR000477">
    <property type="entry name" value="RT_dom"/>
</dbReference>
<feature type="region of interest" description="Disordered" evidence="9">
    <location>
        <begin position="1054"/>
        <end position="1081"/>
    </location>
</feature>
<accession>A0A0N5B4A7</accession>
<feature type="domain" description="CCHC-type" evidence="10">
    <location>
        <begin position="271"/>
        <end position="287"/>
    </location>
</feature>
<evidence type="ECO:0000259" key="12">
    <source>
        <dbReference type="PROSITE" id="PS50994"/>
    </source>
</evidence>
<keyword evidence="4" id="KW-0540">Nuclease</keyword>
<feature type="domain" description="Integrase catalytic" evidence="12">
    <location>
        <begin position="1147"/>
        <end position="1309"/>
    </location>
</feature>
<dbReference type="PANTHER" id="PTHR37984">
    <property type="entry name" value="PROTEIN CBG26694"/>
    <property type="match status" value="1"/>
</dbReference>
<dbReference type="STRING" id="174720.A0A0N5B4A7"/>
<dbReference type="Proteomes" id="UP000046392">
    <property type="component" value="Unplaced"/>
</dbReference>
<evidence type="ECO:0000259" key="10">
    <source>
        <dbReference type="PROSITE" id="PS50158"/>
    </source>
</evidence>
<evidence type="ECO:0000256" key="1">
    <source>
        <dbReference type="ARBA" id="ARBA00012493"/>
    </source>
</evidence>
<dbReference type="InterPro" id="IPR043502">
    <property type="entry name" value="DNA/RNA_pol_sf"/>
</dbReference>
<dbReference type="GO" id="GO:0006508">
    <property type="term" value="P:proteolysis"/>
    <property type="evidence" value="ECO:0007669"/>
    <property type="project" value="InterPro"/>
</dbReference>
<dbReference type="PROSITE" id="PS50158">
    <property type="entry name" value="ZF_CCHC"/>
    <property type="match status" value="2"/>
</dbReference>
<evidence type="ECO:0000256" key="7">
    <source>
        <dbReference type="ARBA" id="ARBA00022918"/>
    </source>
</evidence>
<dbReference type="Pfam" id="PF00665">
    <property type="entry name" value="rve"/>
    <property type="match status" value="1"/>
</dbReference>
<dbReference type="Pfam" id="PF00078">
    <property type="entry name" value="RVT_1"/>
    <property type="match status" value="1"/>
</dbReference>
<dbReference type="Gene3D" id="3.30.70.270">
    <property type="match status" value="2"/>
</dbReference>
<dbReference type="SUPFAM" id="SSF57756">
    <property type="entry name" value="Retrovirus zinc finger-like domains"/>
    <property type="match status" value="1"/>
</dbReference>
<dbReference type="SMART" id="SM00343">
    <property type="entry name" value="ZnF_C2HC"/>
    <property type="match status" value="2"/>
</dbReference>
<organism evidence="13 14">
    <name type="scientific">Strongyloides papillosus</name>
    <name type="common">Intestinal threadworm</name>
    <dbReference type="NCBI Taxonomy" id="174720"/>
    <lineage>
        <taxon>Eukaryota</taxon>
        <taxon>Metazoa</taxon>
        <taxon>Ecdysozoa</taxon>
        <taxon>Nematoda</taxon>
        <taxon>Chromadorea</taxon>
        <taxon>Rhabditida</taxon>
        <taxon>Tylenchina</taxon>
        <taxon>Panagrolaimomorpha</taxon>
        <taxon>Strongyloidoidea</taxon>
        <taxon>Strongyloididae</taxon>
        <taxon>Strongyloides</taxon>
    </lineage>
</organism>
<evidence type="ECO:0000256" key="4">
    <source>
        <dbReference type="ARBA" id="ARBA00022722"/>
    </source>
</evidence>
<evidence type="ECO:0000256" key="5">
    <source>
        <dbReference type="ARBA" id="ARBA00022759"/>
    </source>
</evidence>
<dbReference type="InterPro" id="IPR001878">
    <property type="entry name" value="Znf_CCHC"/>
</dbReference>
<dbReference type="PROSITE" id="PS50994">
    <property type="entry name" value="INTEGRASE"/>
    <property type="match status" value="1"/>
</dbReference>
<dbReference type="FunFam" id="3.30.70.270:FF:000020">
    <property type="entry name" value="Transposon Tf2-6 polyprotein-like Protein"/>
    <property type="match status" value="1"/>
</dbReference>
<feature type="domain" description="Reverse transcriptase" evidence="11">
    <location>
        <begin position="579"/>
        <end position="784"/>
    </location>
</feature>
<dbReference type="Gene3D" id="3.30.420.10">
    <property type="entry name" value="Ribonuclease H-like superfamily/Ribonuclease H"/>
    <property type="match status" value="1"/>
</dbReference>
<evidence type="ECO:0000259" key="11">
    <source>
        <dbReference type="PROSITE" id="PS50878"/>
    </source>
</evidence>
<dbReference type="PANTHER" id="PTHR37984:SF5">
    <property type="entry name" value="PROTEIN NYNRIN-LIKE"/>
    <property type="match status" value="1"/>
</dbReference>
<evidence type="ECO:0000256" key="3">
    <source>
        <dbReference type="ARBA" id="ARBA00022695"/>
    </source>
</evidence>
<dbReference type="CDD" id="cd01647">
    <property type="entry name" value="RT_LTR"/>
    <property type="match status" value="1"/>
</dbReference>
<dbReference type="GO" id="GO:0004190">
    <property type="term" value="F:aspartic-type endopeptidase activity"/>
    <property type="evidence" value="ECO:0007669"/>
    <property type="project" value="InterPro"/>
</dbReference>
<name>A0A0N5B4A7_STREA</name>
<dbReference type="GO" id="GO:0003964">
    <property type="term" value="F:RNA-directed DNA polymerase activity"/>
    <property type="evidence" value="ECO:0007669"/>
    <property type="project" value="UniProtKB-KW"/>
</dbReference>